<dbReference type="AlphaFoldDB" id="A0A1L7VYB3"/>
<keyword evidence="1" id="KW-0539">Nucleus</keyword>
<dbReference type="Pfam" id="PF04082">
    <property type="entry name" value="Fungal_trans"/>
    <property type="match status" value="1"/>
</dbReference>
<dbReference type="Proteomes" id="UP000183971">
    <property type="component" value="Unassembled WGS sequence"/>
</dbReference>
<dbReference type="PANTHER" id="PTHR31668">
    <property type="entry name" value="GLUCOSE TRANSPORT TRANSCRIPTION REGULATOR RGT1-RELATED-RELATED"/>
    <property type="match status" value="1"/>
</dbReference>
<dbReference type="GO" id="GO:0001080">
    <property type="term" value="P:nitrogen catabolite activation of transcription from RNA polymerase II promoter"/>
    <property type="evidence" value="ECO:0007669"/>
    <property type="project" value="TreeGrafter"/>
</dbReference>
<dbReference type="CDD" id="cd12148">
    <property type="entry name" value="fungal_TF_MHR"/>
    <property type="match status" value="1"/>
</dbReference>
<accession>A0A1L7VYB3</accession>
<evidence type="ECO:0000256" key="1">
    <source>
        <dbReference type="ARBA" id="ARBA00023242"/>
    </source>
</evidence>
<dbReference type="GO" id="GO:0003677">
    <property type="term" value="F:DNA binding"/>
    <property type="evidence" value="ECO:0007669"/>
    <property type="project" value="InterPro"/>
</dbReference>
<dbReference type="RefSeq" id="XP_031085968.1">
    <property type="nucleotide sequence ID" value="XM_031220295.1"/>
</dbReference>
<organism evidence="3 4">
    <name type="scientific">Fusarium proliferatum (strain ET1)</name>
    <name type="common">Orchid endophyte fungus</name>
    <dbReference type="NCBI Taxonomy" id="1227346"/>
    <lineage>
        <taxon>Eukaryota</taxon>
        <taxon>Fungi</taxon>
        <taxon>Dikarya</taxon>
        <taxon>Ascomycota</taxon>
        <taxon>Pezizomycotina</taxon>
        <taxon>Sordariomycetes</taxon>
        <taxon>Hypocreomycetidae</taxon>
        <taxon>Hypocreales</taxon>
        <taxon>Nectriaceae</taxon>
        <taxon>Fusarium</taxon>
        <taxon>Fusarium fujikuroi species complex</taxon>
    </lineage>
</organism>
<reference evidence="4" key="1">
    <citation type="journal article" date="2016" name="Genome Biol. Evol.">
        <title>Comparative 'omics' of the Fusarium fujikuroi species complex highlights differences in genetic potential and metabolite synthesis.</title>
        <authorList>
            <person name="Niehaus E.-M."/>
            <person name="Muensterkoetter M."/>
            <person name="Proctor R.H."/>
            <person name="Brown D.W."/>
            <person name="Sharon A."/>
            <person name="Idan Y."/>
            <person name="Oren-Young L."/>
            <person name="Sieber C.M."/>
            <person name="Novak O."/>
            <person name="Pencik A."/>
            <person name="Tarkowska D."/>
            <person name="Hromadova K."/>
            <person name="Freeman S."/>
            <person name="Maymon M."/>
            <person name="Elazar M."/>
            <person name="Youssef S.A."/>
            <person name="El-Shabrawy E.S.M."/>
            <person name="Shalaby A.B.A."/>
            <person name="Houterman P."/>
            <person name="Brock N.L."/>
            <person name="Burkhardt I."/>
            <person name="Tsavkelova E.A."/>
            <person name="Dickschat J.S."/>
            <person name="Galuszka P."/>
            <person name="Gueldener U."/>
            <person name="Tudzynski B."/>
        </authorList>
    </citation>
    <scope>NUCLEOTIDE SEQUENCE [LARGE SCALE GENOMIC DNA]</scope>
    <source>
        <strain evidence="4">ET1</strain>
    </source>
</reference>
<protein>
    <recommendedName>
        <fullName evidence="2">Xylanolytic transcriptional activator regulatory domain-containing protein</fullName>
    </recommendedName>
</protein>
<gene>
    <name evidence="3" type="ORF">FPRO_15391</name>
</gene>
<dbReference type="VEuPathDB" id="FungiDB:FPRO_15391"/>
<dbReference type="GO" id="GO:0006351">
    <property type="term" value="P:DNA-templated transcription"/>
    <property type="evidence" value="ECO:0007669"/>
    <property type="project" value="InterPro"/>
</dbReference>
<dbReference type="InterPro" id="IPR050797">
    <property type="entry name" value="Carb_Metab_Trans_Reg"/>
</dbReference>
<dbReference type="GO" id="GO:0008270">
    <property type="term" value="F:zinc ion binding"/>
    <property type="evidence" value="ECO:0007669"/>
    <property type="project" value="InterPro"/>
</dbReference>
<sequence length="256" mass="29392">MAYNLGLNVDPRTWDIPSLEQKRRKRLWWAVYVYDKWFLLLGLMHGLNLTPILPRSATALGRPSLVDDSQMDVEPLLESDFMEGNCDGVETDVPLQYRTSVSMASLSIILSDLLKTFYTIKSKQEWLKHRSAEKLFSENARLDRSLTSWEEESLIPLLQVRAYPDPIGSIILAYHTLRVILYRAVLLKLERLETDASLIIDKAFAVSSDAISFVQNLTMSQMSAFWWPCESYPFQDEIASLWGKILPPISYSLLIL</sequence>
<feature type="domain" description="Xylanolytic transcriptional activator regulatory" evidence="2">
    <location>
        <begin position="1"/>
        <end position="39"/>
    </location>
</feature>
<dbReference type="PANTHER" id="PTHR31668:SF4">
    <property type="entry name" value="TRANSCRIPTIONAL ACTIVATOR PROTEIN DAL81"/>
    <property type="match status" value="1"/>
</dbReference>
<evidence type="ECO:0000313" key="4">
    <source>
        <dbReference type="Proteomes" id="UP000183971"/>
    </source>
</evidence>
<dbReference type="GO" id="GO:0005634">
    <property type="term" value="C:nucleus"/>
    <property type="evidence" value="ECO:0007669"/>
    <property type="project" value="TreeGrafter"/>
</dbReference>
<proteinExistence type="predicted"/>
<name>A0A1L7VYB3_FUSPR</name>
<dbReference type="InterPro" id="IPR007219">
    <property type="entry name" value="XnlR_reg_dom"/>
</dbReference>
<keyword evidence="4" id="KW-1185">Reference proteome</keyword>
<comment type="caution">
    <text evidence="3">The sequence shown here is derived from an EMBL/GenBank/DDBJ whole genome shotgun (WGS) entry which is preliminary data.</text>
</comment>
<dbReference type="EMBL" id="FJOF01000009">
    <property type="protein sequence ID" value="CZR45434.1"/>
    <property type="molecule type" value="Genomic_DNA"/>
</dbReference>
<evidence type="ECO:0000259" key="2">
    <source>
        <dbReference type="Pfam" id="PF04082"/>
    </source>
</evidence>
<dbReference type="GeneID" id="42060247"/>
<evidence type="ECO:0000313" key="3">
    <source>
        <dbReference type="EMBL" id="CZR45434.1"/>
    </source>
</evidence>